<feature type="non-terminal residue" evidence="1">
    <location>
        <position position="58"/>
    </location>
</feature>
<proteinExistence type="predicted"/>
<accession>A0A4S8L584</accession>
<sequence length="58" mass="6647">MPVCDVCTRLNYTHAMIHRVQKLQAAIDSWTFETPGIRGLLLNYSDWELLGQLADVLE</sequence>
<dbReference type="Proteomes" id="UP000297245">
    <property type="component" value="Unassembled WGS sequence"/>
</dbReference>
<dbReference type="AlphaFoldDB" id="A0A4S8L584"/>
<keyword evidence="2" id="KW-1185">Reference proteome</keyword>
<evidence type="ECO:0000313" key="1">
    <source>
        <dbReference type="EMBL" id="THU83218.1"/>
    </source>
</evidence>
<dbReference type="EMBL" id="ML179677">
    <property type="protein sequence ID" value="THU83218.1"/>
    <property type="molecule type" value="Genomic_DNA"/>
</dbReference>
<organism evidence="1 2">
    <name type="scientific">Dendrothele bispora (strain CBS 962.96)</name>
    <dbReference type="NCBI Taxonomy" id="1314807"/>
    <lineage>
        <taxon>Eukaryota</taxon>
        <taxon>Fungi</taxon>
        <taxon>Dikarya</taxon>
        <taxon>Basidiomycota</taxon>
        <taxon>Agaricomycotina</taxon>
        <taxon>Agaricomycetes</taxon>
        <taxon>Agaricomycetidae</taxon>
        <taxon>Agaricales</taxon>
        <taxon>Agaricales incertae sedis</taxon>
        <taxon>Dendrothele</taxon>
    </lineage>
</organism>
<dbReference type="OrthoDB" id="3264316at2759"/>
<reference evidence="1 2" key="1">
    <citation type="journal article" date="2019" name="Nat. Ecol. Evol.">
        <title>Megaphylogeny resolves global patterns of mushroom evolution.</title>
        <authorList>
            <person name="Varga T."/>
            <person name="Krizsan K."/>
            <person name="Foldi C."/>
            <person name="Dima B."/>
            <person name="Sanchez-Garcia M."/>
            <person name="Sanchez-Ramirez S."/>
            <person name="Szollosi G.J."/>
            <person name="Szarkandi J.G."/>
            <person name="Papp V."/>
            <person name="Albert L."/>
            <person name="Andreopoulos W."/>
            <person name="Angelini C."/>
            <person name="Antonin V."/>
            <person name="Barry K.W."/>
            <person name="Bougher N.L."/>
            <person name="Buchanan P."/>
            <person name="Buyck B."/>
            <person name="Bense V."/>
            <person name="Catcheside P."/>
            <person name="Chovatia M."/>
            <person name="Cooper J."/>
            <person name="Damon W."/>
            <person name="Desjardin D."/>
            <person name="Finy P."/>
            <person name="Geml J."/>
            <person name="Haridas S."/>
            <person name="Hughes K."/>
            <person name="Justo A."/>
            <person name="Karasinski D."/>
            <person name="Kautmanova I."/>
            <person name="Kiss B."/>
            <person name="Kocsube S."/>
            <person name="Kotiranta H."/>
            <person name="LaButti K.M."/>
            <person name="Lechner B.E."/>
            <person name="Liimatainen K."/>
            <person name="Lipzen A."/>
            <person name="Lukacs Z."/>
            <person name="Mihaltcheva S."/>
            <person name="Morgado L.N."/>
            <person name="Niskanen T."/>
            <person name="Noordeloos M.E."/>
            <person name="Ohm R.A."/>
            <person name="Ortiz-Santana B."/>
            <person name="Ovrebo C."/>
            <person name="Racz N."/>
            <person name="Riley R."/>
            <person name="Savchenko A."/>
            <person name="Shiryaev A."/>
            <person name="Soop K."/>
            <person name="Spirin V."/>
            <person name="Szebenyi C."/>
            <person name="Tomsovsky M."/>
            <person name="Tulloss R.E."/>
            <person name="Uehling J."/>
            <person name="Grigoriev I.V."/>
            <person name="Vagvolgyi C."/>
            <person name="Papp T."/>
            <person name="Martin F.M."/>
            <person name="Miettinen O."/>
            <person name="Hibbett D.S."/>
            <person name="Nagy L.G."/>
        </authorList>
    </citation>
    <scope>NUCLEOTIDE SEQUENCE [LARGE SCALE GENOMIC DNA]</scope>
    <source>
        <strain evidence="1 2">CBS 962.96</strain>
    </source>
</reference>
<gene>
    <name evidence="1" type="ORF">K435DRAFT_616619</name>
</gene>
<name>A0A4S8L584_DENBC</name>
<protein>
    <submittedName>
        <fullName evidence="1">Uncharacterized protein</fullName>
    </submittedName>
</protein>
<evidence type="ECO:0000313" key="2">
    <source>
        <dbReference type="Proteomes" id="UP000297245"/>
    </source>
</evidence>